<reference evidence="9 10" key="1">
    <citation type="submission" date="2019-04" db="EMBL/GenBank/DDBJ databases">
        <title>Niastella caeni sp. nov., isolated from activated sludge.</title>
        <authorList>
            <person name="Sheng M."/>
        </authorList>
    </citation>
    <scope>NUCLEOTIDE SEQUENCE [LARGE SCALE GENOMIC DNA]</scope>
    <source>
        <strain evidence="9 10">HX-2-15</strain>
    </source>
</reference>
<accession>A0A4S8HAP3</accession>
<dbReference type="Proteomes" id="UP000306918">
    <property type="component" value="Unassembled WGS sequence"/>
</dbReference>
<protein>
    <submittedName>
        <fullName evidence="9">RagB/SusD family nutrient uptake outer membrane protein</fullName>
    </submittedName>
</protein>
<organism evidence="9 10">
    <name type="scientific">Niastella caeni</name>
    <dbReference type="NCBI Taxonomy" id="2569763"/>
    <lineage>
        <taxon>Bacteria</taxon>
        <taxon>Pseudomonadati</taxon>
        <taxon>Bacteroidota</taxon>
        <taxon>Chitinophagia</taxon>
        <taxon>Chitinophagales</taxon>
        <taxon>Chitinophagaceae</taxon>
        <taxon>Niastella</taxon>
    </lineage>
</organism>
<comment type="caution">
    <text evidence="9">The sequence shown here is derived from an EMBL/GenBank/DDBJ whole genome shotgun (WGS) entry which is preliminary data.</text>
</comment>
<dbReference type="InterPro" id="IPR012944">
    <property type="entry name" value="SusD_RagB_dom"/>
</dbReference>
<evidence type="ECO:0000313" key="9">
    <source>
        <dbReference type="EMBL" id="THU31159.1"/>
    </source>
</evidence>
<evidence type="ECO:0000259" key="8">
    <source>
        <dbReference type="Pfam" id="PF14322"/>
    </source>
</evidence>
<dbReference type="Pfam" id="PF14322">
    <property type="entry name" value="SusD-like_3"/>
    <property type="match status" value="1"/>
</dbReference>
<dbReference type="Pfam" id="PF07980">
    <property type="entry name" value="SusD_RagB"/>
    <property type="match status" value="1"/>
</dbReference>
<dbReference type="OrthoDB" id="5694214at2"/>
<keyword evidence="4" id="KW-0472">Membrane</keyword>
<proteinExistence type="inferred from homology"/>
<evidence type="ECO:0000256" key="1">
    <source>
        <dbReference type="ARBA" id="ARBA00004442"/>
    </source>
</evidence>
<comment type="subcellular location">
    <subcellularLocation>
        <location evidence="1">Cell outer membrane</location>
    </subcellularLocation>
</comment>
<evidence type="ECO:0000259" key="7">
    <source>
        <dbReference type="Pfam" id="PF07980"/>
    </source>
</evidence>
<dbReference type="InterPro" id="IPR011990">
    <property type="entry name" value="TPR-like_helical_dom_sf"/>
</dbReference>
<dbReference type="Gene3D" id="1.25.40.390">
    <property type="match status" value="1"/>
</dbReference>
<evidence type="ECO:0000256" key="6">
    <source>
        <dbReference type="SAM" id="MobiDB-lite"/>
    </source>
</evidence>
<evidence type="ECO:0000256" key="5">
    <source>
        <dbReference type="ARBA" id="ARBA00023237"/>
    </source>
</evidence>
<keyword evidence="5" id="KW-0998">Cell outer membrane</keyword>
<dbReference type="RefSeq" id="WP_136580704.1">
    <property type="nucleotide sequence ID" value="NZ_STFF01000014.1"/>
</dbReference>
<evidence type="ECO:0000256" key="3">
    <source>
        <dbReference type="ARBA" id="ARBA00022729"/>
    </source>
</evidence>
<feature type="region of interest" description="Disordered" evidence="6">
    <location>
        <begin position="632"/>
        <end position="652"/>
    </location>
</feature>
<keyword evidence="3" id="KW-0732">Signal</keyword>
<dbReference type="InterPro" id="IPR033985">
    <property type="entry name" value="SusD-like_N"/>
</dbReference>
<keyword evidence="10" id="KW-1185">Reference proteome</keyword>
<evidence type="ECO:0000256" key="2">
    <source>
        <dbReference type="ARBA" id="ARBA00006275"/>
    </source>
</evidence>
<gene>
    <name evidence="9" type="ORF">FAM09_29195</name>
</gene>
<feature type="domain" description="SusD-like N-terminal" evidence="8">
    <location>
        <begin position="108"/>
        <end position="227"/>
    </location>
</feature>
<feature type="domain" description="RagB/SusD" evidence="7">
    <location>
        <begin position="363"/>
        <end position="608"/>
    </location>
</feature>
<evidence type="ECO:0000256" key="4">
    <source>
        <dbReference type="ARBA" id="ARBA00023136"/>
    </source>
</evidence>
<dbReference type="SUPFAM" id="SSF48452">
    <property type="entry name" value="TPR-like"/>
    <property type="match status" value="1"/>
</dbReference>
<evidence type="ECO:0000313" key="10">
    <source>
        <dbReference type="Proteomes" id="UP000306918"/>
    </source>
</evidence>
<sequence>MKKVKLIINISLFSGLIFMSSCKKDFLKEELTTARGMEFYKTDAGILQLATGTYYQVFNLPFSAEWAYCTQTYGVDEFMVGGDGSNGVWNNYDGGFRSIVTINNGNTQFANAQWDNLYIGIGDANLLIQNATASASGSDAIKKVALGEGYFLRAYCYLRLVSQYGAVPLKTVPSTTVEKEFTRASPEEIYKQIIDDFKQAYNLLPNSNAPAKITKDAVAHYLAKAYLFRASEINDSWNSSTKAADLAAIVPLCDEVISRHPLTANFADLWKYTGPDGANERLPELILSAQFTADVSTNGTNQQHLYWASRYDDIPQMQRDVTGDRPFSRLRTNYYLYRVYDQVNDSRFWKSFRTKSRLNKSAGNYYVNGDLGIIYIINQPGDNRFASFKLNDVVVYSKTGKTIPNAYIAFPAGRTTNGAMEADVRFPSCSKHMDGSRIGFNETRGLRDLNLARSAETYLIAAEAKIRLAKAGTGAYTDALPYINTVRARAQFVSGEDRAGYYDGGGALGASTSGQSPTINSFMAENSYYESNNIPVTTAASASLVITDINALPAGDEYVISTLGISGTYDRMLALVLNERSRELCGEYKRWEDLSRTKTLVQRVKAFNSQAAPNIKDYHLLRPIPQTYLDGIHSNGKPLTPDEKQSQQNAGY</sequence>
<name>A0A4S8HAP3_9BACT</name>
<dbReference type="PROSITE" id="PS51257">
    <property type="entry name" value="PROKAR_LIPOPROTEIN"/>
    <property type="match status" value="1"/>
</dbReference>
<dbReference type="EMBL" id="STFF01000014">
    <property type="protein sequence ID" value="THU31159.1"/>
    <property type="molecule type" value="Genomic_DNA"/>
</dbReference>
<comment type="similarity">
    <text evidence="2">Belongs to the SusD family.</text>
</comment>
<dbReference type="AlphaFoldDB" id="A0A4S8HAP3"/>
<dbReference type="GO" id="GO:0009279">
    <property type="term" value="C:cell outer membrane"/>
    <property type="evidence" value="ECO:0007669"/>
    <property type="project" value="UniProtKB-SubCell"/>
</dbReference>